<evidence type="ECO:0000256" key="5">
    <source>
        <dbReference type="ARBA" id="ARBA00022840"/>
    </source>
</evidence>
<dbReference type="GO" id="GO:0005829">
    <property type="term" value="C:cytosol"/>
    <property type="evidence" value="ECO:0007669"/>
    <property type="project" value="TreeGrafter"/>
</dbReference>
<evidence type="ECO:0000313" key="7">
    <source>
        <dbReference type="EMBL" id="AMW99159.1"/>
    </source>
</evidence>
<dbReference type="GO" id="GO:0005524">
    <property type="term" value="F:ATP binding"/>
    <property type="evidence" value="ECO:0007669"/>
    <property type="project" value="UniProtKB-KW"/>
</dbReference>
<evidence type="ECO:0000259" key="6">
    <source>
        <dbReference type="Pfam" id="PF08543"/>
    </source>
</evidence>
<evidence type="ECO:0000313" key="8">
    <source>
        <dbReference type="Proteomes" id="UP000076021"/>
    </source>
</evidence>
<reference evidence="7 8" key="1">
    <citation type="journal article" date="2016" name="Genome Announc.">
        <title>Whole-Genome Sequence of Rummeliibacillus stabekisii Strain PP9 Isolated from Antarctic Soil.</title>
        <authorList>
            <person name="da Mota F.F."/>
            <person name="Vollu R.E."/>
            <person name="Jurelevicius D."/>
            <person name="Seldin L."/>
        </authorList>
    </citation>
    <scope>NUCLEOTIDE SEQUENCE [LARGE SCALE GENOMIC DNA]</scope>
    <source>
        <strain evidence="7 8">PP9</strain>
    </source>
</reference>
<dbReference type="KEGG" id="rst:ATY39_06605"/>
<dbReference type="Pfam" id="PF08543">
    <property type="entry name" value="Phos_pyr_kin"/>
    <property type="match status" value="1"/>
</dbReference>
<organism evidence="7 8">
    <name type="scientific">Rummeliibacillus stabekisii</name>
    <dbReference type="NCBI Taxonomy" id="241244"/>
    <lineage>
        <taxon>Bacteria</taxon>
        <taxon>Bacillati</taxon>
        <taxon>Bacillota</taxon>
        <taxon>Bacilli</taxon>
        <taxon>Bacillales</taxon>
        <taxon>Caryophanaceae</taxon>
        <taxon>Rummeliibacillus</taxon>
    </lineage>
</organism>
<dbReference type="PROSITE" id="PS51257">
    <property type="entry name" value="PROKAR_LIPOPROTEIN"/>
    <property type="match status" value="1"/>
</dbReference>
<keyword evidence="2" id="KW-0808">Transferase</keyword>
<proteinExistence type="predicted"/>
<evidence type="ECO:0000256" key="3">
    <source>
        <dbReference type="ARBA" id="ARBA00022741"/>
    </source>
</evidence>
<feature type="domain" description="Pyridoxamine kinase/Phosphomethylpyrimidine kinase" evidence="6">
    <location>
        <begin position="20"/>
        <end position="260"/>
    </location>
</feature>
<dbReference type="Proteomes" id="UP000076021">
    <property type="component" value="Chromosome"/>
</dbReference>
<accession>A0A143HCK9</accession>
<evidence type="ECO:0000256" key="1">
    <source>
        <dbReference type="ARBA" id="ARBA00012104"/>
    </source>
</evidence>
<dbReference type="EC" id="2.7.1.35" evidence="1"/>
<evidence type="ECO:0000256" key="2">
    <source>
        <dbReference type="ARBA" id="ARBA00022679"/>
    </source>
</evidence>
<evidence type="ECO:0000256" key="4">
    <source>
        <dbReference type="ARBA" id="ARBA00022777"/>
    </source>
</evidence>
<sequence length="287" mass="31791">MKKVAIIQDLSSFGKCSLTAAIPVLSVMGVQACPLPTAILSAQTDYPSFFYEDFTDKIPHFIEEWSSMDAKFDGIHTGFVTGRKQIDHIFKFLEKFQTENTHLLVDPVMGDGGTAYKLYTDNLLSRMRELVKLAHVITPNVTECCLLTGLSYEKLYSYQNDDFIQALEEAGKNLQLITGAKVIITGVTPPKCEGTGRFIGNMYIDREEINYKAMPYNGLSYSGTGDLFASVIMGGIMRGDHLNDSVHLAESFLAAAIQDTSREDVPKIAGVNFEKFLGMLLKKNTPL</sequence>
<protein>
    <recommendedName>
        <fullName evidence="1">pyridoxal kinase</fullName>
        <ecNumber evidence="1">2.7.1.35</ecNumber>
    </recommendedName>
</protein>
<dbReference type="GO" id="GO:0008478">
    <property type="term" value="F:pyridoxal kinase activity"/>
    <property type="evidence" value="ECO:0007669"/>
    <property type="project" value="UniProtKB-EC"/>
</dbReference>
<dbReference type="PANTHER" id="PTHR10534:SF2">
    <property type="entry name" value="PYRIDOXAL KINASE"/>
    <property type="match status" value="1"/>
</dbReference>
<dbReference type="Gene3D" id="3.40.1190.20">
    <property type="match status" value="1"/>
</dbReference>
<keyword evidence="3" id="KW-0547">Nucleotide-binding</keyword>
<keyword evidence="8" id="KW-1185">Reference proteome</keyword>
<dbReference type="RefSeq" id="WP_066787559.1">
    <property type="nucleotide sequence ID" value="NZ_CP014806.1"/>
</dbReference>
<gene>
    <name evidence="7" type="ORF">ATY39_06605</name>
</gene>
<dbReference type="EMBL" id="CP014806">
    <property type="protein sequence ID" value="AMW99159.1"/>
    <property type="molecule type" value="Genomic_DNA"/>
</dbReference>
<dbReference type="InterPro" id="IPR029056">
    <property type="entry name" value="Ribokinase-like"/>
</dbReference>
<name>A0A143HCK9_9BACL</name>
<dbReference type="AlphaFoldDB" id="A0A143HCK9"/>
<dbReference type="SUPFAM" id="SSF53613">
    <property type="entry name" value="Ribokinase-like"/>
    <property type="match status" value="1"/>
</dbReference>
<dbReference type="STRING" id="241244.ATY39_06605"/>
<dbReference type="OrthoDB" id="9800808at2"/>
<keyword evidence="5" id="KW-0067">ATP-binding</keyword>
<dbReference type="GO" id="GO:0009443">
    <property type="term" value="P:pyridoxal 5'-phosphate salvage"/>
    <property type="evidence" value="ECO:0007669"/>
    <property type="project" value="InterPro"/>
</dbReference>
<reference evidence="8" key="2">
    <citation type="submission" date="2016-03" db="EMBL/GenBank/DDBJ databases">
        <authorList>
            <person name="Ploux O."/>
        </authorList>
    </citation>
    <scope>NUCLEOTIDE SEQUENCE [LARGE SCALE GENOMIC DNA]</scope>
    <source>
        <strain evidence="8">PP9</strain>
    </source>
</reference>
<dbReference type="NCBIfam" id="NF005491">
    <property type="entry name" value="PRK07105.1"/>
    <property type="match status" value="1"/>
</dbReference>
<dbReference type="InterPro" id="IPR004625">
    <property type="entry name" value="PyrdxlKinase"/>
</dbReference>
<dbReference type="InterPro" id="IPR013749">
    <property type="entry name" value="PM/HMP-P_kinase-1"/>
</dbReference>
<keyword evidence="4 7" id="KW-0418">Kinase</keyword>
<dbReference type="PANTHER" id="PTHR10534">
    <property type="entry name" value="PYRIDOXAL KINASE"/>
    <property type="match status" value="1"/>
</dbReference>